<organism evidence="7 8">
    <name type="scientific">Mesorhizobium salmacidum</name>
    <dbReference type="NCBI Taxonomy" id="3015171"/>
    <lineage>
        <taxon>Bacteria</taxon>
        <taxon>Pseudomonadati</taxon>
        <taxon>Pseudomonadota</taxon>
        <taxon>Alphaproteobacteria</taxon>
        <taxon>Hyphomicrobiales</taxon>
        <taxon>Phyllobacteriaceae</taxon>
        <taxon>Mesorhizobium</taxon>
    </lineage>
</organism>
<evidence type="ECO:0000313" key="8">
    <source>
        <dbReference type="Proteomes" id="UP001387293"/>
    </source>
</evidence>
<dbReference type="SUPFAM" id="SSF53067">
    <property type="entry name" value="Actin-like ATPase domain"/>
    <property type="match status" value="2"/>
</dbReference>
<evidence type="ECO:0000256" key="4">
    <source>
        <dbReference type="RuleBase" id="RU003733"/>
    </source>
</evidence>
<proteinExistence type="inferred from homology"/>
<keyword evidence="3 4" id="KW-0418">Kinase</keyword>
<dbReference type="Pfam" id="PF00370">
    <property type="entry name" value="FGGY_N"/>
    <property type="match status" value="1"/>
</dbReference>
<dbReference type="InterPro" id="IPR000577">
    <property type="entry name" value="Carb_kinase_FGGY"/>
</dbReference>
<dbReference type="EMBL" id="JAPYKS010000024">
    <property type="protein sequence ID" value="MEI9412207.1"/>
    <property type="molecule type" value="Genomic_DNA"/>
</dbReference>
<dbReference type="InterPro" id="IPR018484">
    <property type="entry name" value="FGGY_N"/>
</dbReference>
<dbReference type="PANTHER" id="PTHR43095:SF5">
    <property type="entry name" value="XYLULOSE KINASE"/>
    <property type="match status" value="1"/>
</dbReference>
<gene>
    <name evidence="7" type="ORF">O7A60_26115</name>
</gene>
<dbReference type="InterPro" id="IPR043129">
    <property type="entry name" value="ATPase_NBD"/>
</dbReference>
<evidence type="ECO:0000256" key="2">
    <source>
        <dbReference type="ARBA" id="ARBA00022679"/>
    </source>
</evidence>
<keyword evidence="8" id="KW-1185">Reference proteome</keyword>
<dbReference type="PIRSF" id="PIRSF000538">
    <property type="entry name" value="GlpK"/>
    <property type="match status" value="1"/>
</dbReference>
<keyword evidence="2 4" id="KW-0808">Transferase</keyword>
<evidence type="ECO:0000313" key="7">
    <source>
        <dbReference type="EMBL" id="MEI9412207.1"/>
    </source>
</evidence>
<dbReference type="RefSeq" id="WP_337108659.1">
    <property type="nucleotide sequence ID" value="NZ_JAPYKS010000024.1"/>
</dbReference>
<dbReference type="GO" id="GO:0016301">
    <property type="term" value="F:kinase activity"/>
    <property type="evidence" value="ECO:0007669"/>
    <property type="project" value="UniProtKB-KW"/>
</dbReference>
<evidence type="ECO:0000259" key="5">
    <source>
        <dbReference type="Pfam" id="PF00370"/>
    </source>
</evidence>
<dbReference type="Proteomes" id="UP001387293">
    <property type="component" value="Unassembled WGS sequence"/>
</dbReference>
<dbReference type="PROSITE" id="PS00445">
    <property type="entry name" value="FGGY_KINASES_2"/>
    <property type="match status" value="1"/>
</dbReference>
<feature type="domain" description="Carbohydrate kinase FGGY C-terminal" evidence="6">
    <location>
        <begin position="256"/>
        <end position="445"/>
    </location>
</feature>
<dbReference type="Pfam" id="PF02782">
    <property type="entry name" value="FGGY_C"/>
    <property type="match status" value="1"/>
</dbReference>
<protein>
    <submittedName>
        <fullName evidence="7">FGGY-family carbohydrate kinase</fullName>
    </submittedName>
</protein>
<evidence type="ECO:0000259" key="6">
    <source>
        <dbReference type="Pfam" id="PF02782"/>
    </source>
</evidence>
<comment type="caution">
    <text evidence="7">The sequence shown here is derived from an EMBL/GenBank/DDBJ whole genome shotgun (WGS) entry which is preliminary data.</text>
</comment>
<dbReference type="PANTHER" id="PTHR43095">
    <property type="entry name" value="SUGAR KINASE"/>
    <property type="match status" value="1"/>
</dbReference>
<sequence length="509" mass="54244">MVPDLVIGIDSSTSATKAIAWDRNGRAVAEGRASIAMSNPRPGYFEQDPADWWASTVTALRTVTATVSPARIAGLAISNQRESFGLFDEQGEAMGPATLWLDERARHKARSFGEFFGAARIHAISGKPLDVIPCLYRMIWFREEQPQIFAQVQRMAEVHGYLVFRLSGRWITSTASADPMGVLDMRTMDWSNELLDAAGVARRLMLDLARPGTILGQLTPQAAMLTGLREGTPIVAGGGDGQCAGTGAGVLQAGCAYINLGTAVVSGSFGIDYVHDPAFRTETAVAEDGYIYETCLRAGTFLVDWMTREMLGAELCGSSGPLETLEAEAAVSPIGAGGIMLLPYWQGVMDPHWDSAARGVIAGLSGSSRRGDLYRAVLEGIALHQAATSQRAAAAAAQNIDRFIAIGGGAKSDLWMQILADALNRPIKRSTTVEASSLGAAMAAAKGVGWFSTIAEASLTMASEPAKSFEPDVGRACRYAELLAIHADLWPTLSAWNRRLAAFMEADHG</sequence>
<name>A0ABU8L3I0_9HYPH</name>
<reference evidence="7 8" key="1">
    <citation type="submission" date="2022-12" db="EMBL/GenBank/DDBJ databases">
        <authorList>
            <person name="Muema E."/>
        </authorList>
    </citation>
    <scope>NUCLEOTIDE SEQUENCE [LARGE SCALE GENOMIC DNA]</scope>
    <source>
        <strain evidence="8">1326</strain>
    </source>
</reference>
<dbReference type="Gene3D" id="3.30.420.40">
    <property type="match status" value="2"/>
</dbReference>
<feature type="domain" description="Carbohydrate kinase FGGY N-terminal" evidence="5">
    <location>
        <begin position="6"/>
        <end position="245"/>
    </location>
</feature>
<comment type="similarity">
    <text evidence="1 4">Belongs to the FGGY kinase family.</text>
</comment>
<dbReference type="InterPro" id="IPR018485">
    <property type="entry name" value="FGGY_C"/>
</dbReference>
<dbReference type="InterPro" id="IPR050406">
    <property type="entry name" value="FGGY_Carb_Kinase"/>
</dbReference>
<dbReference type="CDD" id="cd07779">
    <property type="entry name" value="ASKHA_NBD_FGGY_YgcE-like"/>
    <property type="match status" value="1"/>
</dbReference>
<accession>A0ABU8L3I0</accession>
<dbReference type="InterPro" id="IPR018483">
    <property type="entry name" value="Carb_kinase_FGGY_CS"/>
</dbReference>
<evidence type="ECO:0000256" key="3">
    <source>
        <dbReference type="ARBA" id="ARBA00022777"/>
    </source>
</evidence>
<evidence type="ECO:0000256" key="1">
    <source>
        <dbReference type="ARBA" id="ARBA00009156"/>
    </source>
</evidence>